<gene>
    <name evidence="5" type="ORF">RQP50_22970</name>
</gene>
<dbReference type="PROSITE" id="PS51186">
    <property type="entry name" value="GNAT"/>
    <property type="match status" value="1"/>
</dbReference>
<dbReference type="EMBL" id="JAVYAA010000006">
    <property type="protein sequence ID" value="MDT8979106.1"/>
    <property type="molecule type" value="Genomic_DNA"/>
</dbReference>
<evidence type="ECO:0000256" key="3">
    <source>
        <dbReference type="ARBA" id="ARBA00038502"/>
    </source>
</evidence>
<evidence type="ECO:0000256" key="1">
    <source>
        <dbReference type="ARBA" id="ARBA00022679"/>
    </source>
</evidence>
<evidence type="ECO:0000313" key="6">
    <source>
        <dbReference type="Proteomes" id="UP001250538"/>
    </source>
</evidence>
<comment type="caution">
    <text evidence="5">The sequence shown here is derived from an EMBL/GenBank/DDBJ whole genome shotgun (WGS) entry which is preliminary data.</text>
</comment>
<dbReference type="Proteomes" id="UP001250538">
    <property type="component" value="Unassembled WGS sequence"/>
</dbReference>
<dbReference type="AlphaFoldDB" id="A0AAJ2JZ15"/>
<reference evidence="6" key="1">
    <citation type="submission" date="2023-09" db="EMBL/GenBank/DDBJ databases">
        <title>Paenibacillus sp. chi10 Genome sequencing and assembly.</title>
        <authorList>
            <person name="Kim I."/>
        </authorList>
    </citation>
    <scope>NUCLEOTIDE SEQUENCE [LARGE SCALE GENOMIC DNA]</scope>
    <source>
        <strain evidence="6">chi10</strain>
    </source>
</reference>
<proteinExistence type="inferred from homology"/>
<keyword evidence="6" id="KW-1185">Reference proteome</keyword>
<dbReference type="EC" id="2.-.-.-" evidence="5"/>
<dbReference type="PANTHER" id="PTHR43792:SF8">
    <property type="entry name" value="[RIBOSOMAL PROTEIN US5]-ALANINE N-ACETYLTRANSFERASE"/>
    <property type="match status" value="1"/>
</dbReference>
<dbReference type="Gene3D" id="3.40.630.30">
    <property type="match status" value="1"/>
</dbReference>
<evidence type="ECO:0000313" key="5">
    <source>
        <dbReference type="EMBL" id="MDT8979106.1"/>
    </source>
</evidence>
<feature type="domain" description="N-acetyltransferase" evidence="4">
    <location>
        <begin position="13"/>
        <end position="184"/>
    </location>
</feature>
<dbReference type="InterPro" id="IPR000182">
    <property type="entry name" value="GNAT_dom"/>
</dbReference>
<dbReference type="Pfam" id="PF13302">
    <property type="entry name" value="Acetyltransf_3"/>
    <property type="match status" value="1"/>
</dbReference>
<keyword evidence="1 5" id="KW-0808">Transferase</keyword>
<dbReference type="SUPFAM" id="SSF55729">
    <property type="entry name" value="Acyl-CoA N-acyltransferases (Nat)"/>
    <property type="match status" value="1"/>
</dbReference>
<dbReference type="GO" id="GO:0008999">
    <property type="term" value="F:protein-N-terminal-alanine acetyltransferase activity"/>
    <property type="evidence" value="ECO:0007669"/>
    <property type="project" value="TreeGrafter"/>
</dbReference>
<dbReference type="RefSeq" id="WP_072729851.1">
    <property type="nucleotide sequence ID" value="NZ_JAVYAA010000006.1"/>
</dbReference>
<dbReference type="GO" id="GO:0005737">
    <property type="term" value="C:cytoplasm"/>
    <property type="evidence" value="ECO:0007669"/>
    <property type="project" value="TreeGrafter"/>
</dbReference>
<keyword evidence="2" id="KW-0012">Acyltransferase</keyword>
<sequence length="184" mass="21868">MNKFSNRIQSERLVIRPLEGEDYFAWLAGYENRLPAQHKYDEGTVEMSRYTEEWFQLEIDNHQKLAVEDKLYFFGIFRKEDNAHVGAIDFSTLLRDDFQWARLGYMIHNQYWRRGYGNEAVAAAITFAFEKLNYHRIEAHINLDNTPSIKCAEGVGMKFECIRKGFIYENDAWTDHLIYYINAK</sequence>
<protein>
    <submittedName>
        <fullName evidence="5">GNAT family protein</fullName>
        <ecNumber evidence="5">2.-.-.-</ecNumber>
    </submittedName>
</protein>
<evidence type="ECO:0000256" key="2">
    <source>
        <dbReference type="ARBA" id="ARBA00023315"/>
    </source>
</evidence>
<accession>A0AAJ2JZ15</accession>
<evidence type="ECO:0000259" key="4">
    <source>
        <dbReference type="PROSITE" id="PS51186"/>
    </source>
</evidence>
<name>A0AAJ2JZ15_9BACL</name>
<dbReference type="InterPro" id="IPR051531">
    <property type="entry name" value="N-acetyltransferase"/>
</dbReference>
<organism evidence="5 6">
    <name type="scientific">Paenibacillus suaedae</name>
    <dbReference type="NCBI Taxonomy" id="3077233"/>
    <lineage>
        <taxon>Bacteria</taxon>
        <taxon>Bacillati</taxon>
        <taxon>Bacillota</taxon>
        <taxon>Bacilli</taxon>
        <taxon>Bacillales</taxon>
        <taxon>Paenibacillaceae</taxon>
        <taxon>Paenibacillus</taxon>
    </lineage>
</organism>
<dbReference type="PANTHER" id="PTHR43792">
    <property type="entry name" value="GNAT FAMILY, PUTATIVE (AFU_ORTHOLOGUE AFUA_3G00765)-RELATED-RELATED"/>
    <property type="match status" value="1"/>
</dbReference>
<comment type="similarity">
    <text evidence="3">Belongs to the acetyltransferase family. RimJ subfamily.</text>
</comment>
<dbReference type="InterPro" id="IPR016181">
    <property type="entry name" value="Acyl_CoA_acyltransferase"/>
</dbReference>